<feature type="compositionally biased region" description="Basic residues" evidence="1">
    <location>
        <begin position="11"/>
        <end position="27"/>
    </location>
</feature>
<reference evidence="2 3" key="1">
    <citation type="submission" date="2019-04" db="EMBL/GenBank/DDBJ databases">
        <title>Annotation for the trematode Fasciola gigantica.</title>
        <authorList>
            <person name="Choi Y.-J."/>
        </authorList>
    </citation>
    <scope>NUCLEOTIDE SEQUENCE [LARGE SCALE GENOMIC DNA]</scope>
    <source>
        <strain evidence="2">Uganda_cow_1</strain>
    </source>
</reference>
<feature type="region of interest" description="Disordered" evidence="1">
    <location>
        <begin position="225"/>
        <end position="245"/>
    </location>
</feature>
<accession>A0A504YU20</accession>
<feature type="compositionally biased region" description="Polar residues" evidence="1">
    <location>
        <begin position="137"/>
        <end position="146"/>
    </location>
</feature>
<evidence type="ECO:0000313" key="2">
    <source>
        <dbReference type="EMBL" id="TPP63726.1"/>
    </source>
</evidence>
<feature type="compositionally biased region" description="Low complexity" evidence="1">
    <location>
        <begin position="227"/>
        <end position="236"/>
    </location>
</feature>
<name>A0A504YU20_FASGI</name>
<organism evidence="2 3">
    <name type="scientific">Fasciola gigantica</name>
    <name type="common">Giant liver fluke</name>
    <dbReference type="NCBI Taxonomy" id="46835"/>
    <lineage>
        <taxon>Eukaryota</taxon>
        <taxon>Metazoa</taxon>
        <taxon>Spiralia</taxon>
        <taxon>Lophotrochozoa</taxon>
        <taxon>Platyhelminthes</taxon>
        <taxon>Trematoda</taxon>
        <taxon>Digenea</taxon>
        <taxon>Plagiorchiida</taxon>
        <taxon>Echinostomata</taxon>
        <taxon>Echinostomatoidea</taxon>
        <taxon>Fasciolidae</taxon>
        <taxon>Fasciola</taxon>
    </lineage>
</organism>
<evidence type="ECO:0000256" key="1">
    <source>
        <dbReference type="SAM" id="MobiDB-lite"/>
    </source>
</evidence>
<dbReference type="EMBL" id="SUNJ01005309">
    <property type="protein sequence ID" value="TPP63726.1"/>
    <property type="molecule type" value="Genomic_DNA"/>
</dbReference>
<keyword evidence="3" id="KW-1185">Reference proteome</keyword>
<feature type="region of interest" description="Disordered" evidence="1">
    <location>
        <begin position="46"/>
        <end position="103"/>
    </location>
</feature>
<feature type="compositionally biased region" description="Basic and acidic residues" evidence="1">
    <location>
        <begin position="52"/>
        <end position="73"/>
    </location>
</feature>
<gene>
    <name evidence="2" type="ORF">FGIG_12468</name>
</gene>
<dbReference type="AlphaFoldDB" id="A0A504YU20"/>
<protein>
    <submittedName>
        <fullName evidence="2">Uncharacterized protein</fullName>
    </submittedName>
</protein>
<dbReference type="Proteomes" id="UP000316759">
    <property type="component" value="Unassembled WGS sequence"/>
</dbReference>
<feature type="region of interest" description="Disordered" evidence="1">
    <location>
        <begin position="1"/>
        <end position="27"/>
    </location>
</feature>
<sequence>MAMVTTEPRDPKRKKKSKPTKNIRNRRIARAWQIQLIRIERNSNLSGVFSSHDSDHPDPTPKPSSDWKSDDRLSSPVERSTVKPGPLTVDTTEHSLHPHQNQHISHLALSADTRDGHSHLSAGSTQAYTEDYHPSNRTESASRPQKSESFILKFPHEFDGLAEVEQDGETIITPQMATVEADGQPTSISTWYTSTKLEYPNSKLSEAYSIAQVSDDYLDSQSLAPHVSSSTVSPSSLGKFHSFVS</sequence>
<proteinExistence type="predicted"/>
<evidence type="ECO:0000313" key="3">
    <source>
        <dbReference type="Proteomes" id="UP000316759"/>
    </source>
</evidence>
<comment type="caution">
    <text evidence="2">The sequence shown here is derived from an EMBL/GenBank/DDBJ whole genome shotgun (WGS) entry which is preliminary data.</text>
</comment>
<feature type="region of interest" description="Disordered" evidence="1">
    <location>
        <begin position="127"/>
        <end position="146"/>
    </location>
</feature>